<sequence length="407" mass="44672">MGKGNKNKSLVAKLICLLLSFGLWLYISNVENPVRTYELKGVPVELINKESISKSNLAIVGEESFTVDLTLEGATSEITKAKKDSFKLTADMSSYALKNGENIIPIQIVSYPQNINIKNNGFLGIKIKLETLITKDVSLKSQVNITYKENIYKKDLTVSPEKATISGPESEVNKVDRGILVGNIENLEKDINKKFPIKFVTKDNKEVKGITSKVNEAELNIKVNNGKTVPINIKTIGMSNDGISIESMVAEPKSVHIIGEDKILNSINSIDTQEINISNITADAEVNTNLKLPEGVTIQENSQNVKVKFSVKKAQEVTKNISCAVEYTNLNPNLIIDSSKSTANVSISGLESVINSITEAEFKATVDLSNISEEGTYTYKPSVISVNNRTDFNILSVDEVQIVLKNK</sequence>
<evidence type="ECO:0000313" key="6">
    <source>
        <dbReference type="Proteomes" id="UP000476820"/>
    </source>
</evidence>
<organism evidence="1 4">
    <name type="scientific">Clostridium botulinum</name>
    <dbReference type="NCBI Taxonomy" id="1491"/>
    <lineage>
        <taxon>Bacteria</taxon>
        <taxon>Bacillati</taxon>
        <taxon>Bacillota</taxon>
        <taxon>Clostridia</taxon>
        <taxon>Eubacteriales</taxon>
        <taxon>Clostridiaceae</taxon>
        <taxon>Clostridium</taxon>
    </lineage>
</organism>
<dbReference type="Gene3D" id="2.170.120.40">
    <property type="entry name" value="YbbR-like domain"/>
    <property type="match status" value="2"/>
</dbReference>
<dbReference type="PANTHER" id="PTHR37804">
    <property type="entry name" value="CDAA REGULATORY PROTEIN CDAR"/>
    <property type="match status" value="1"/>
</dbReference>
<dbReference type="EMBL" id="SWOV01000005">
    <property type="protein sequence ID" value="NFF86954.1"/>
    <property type="molecule type" value="Genomic_DNA"/>
</dbReference>
<evidence type="ECO:0000313" key="1">
    <source>
        <dbReference type="EMBL" id="NFA41551.1"/>
    </source>
</evidence>
<evidence type="ECO:0000313" key="4">
    <source>
        <dbReference type="Proteomes" id="UP000472355"/>
    </source>
</evidence>
<dbReference type="OrthoDB" id="2111604at2"/>
<reference evidence="1 4" key="1">
    <citation type="submission" date="2019-02" db="EMBL/GenBank/DDBJ databases">
        <title>Genome sequencing of Clostridium botulinum clinical isolates.</title>
        <authorList>
            <person name="Brunt J."/>
            <person name="Van Vliet A.H.M."/>
            <person name="Stringer S.C."/>
            <person name="Grant K.A."/>
            <person name="Carter A.C."/>
            <person name="Peck M.W."/>
        </authorList>
    </citation>
    <scope>NUCLEOTIDE SEQUENCE [LARGE SCALE GENOMIC DNA]</scope>
    <source>
        <strain evidence="1 4">H113700579</strain>
    </source>
</reference>
<evidence type="ECO:0000313" key="2">
    <source>
        <dbReference type="EMBL" id="NFF86954.1"/>
    </source>
</evidence>
<dbReference type="Pfam" id="PF07949">
    <property type="entry name" value="YbbR"/>
    <property type="match status" value="3"/>
</dbReference>
<dbReference type="AlphaFoldDB" id="A0A0L9YE56"/>
<evidence type="ECO:0000313" key="5">
    <source>
        <dbReference type="Proteomes" id="UP000473681"/>
    </source>
</evidence>
<dbReference type="InterPro" id="IPR053154">
    <property type="entry name" value="c-di-AMP_regulator"/>
</dbReference>
<evidence type="ECO:0000313" key="3">
    <source>
        <dbReference type="EMBL" id="NFN35574.1"/>
    </source>
</evidence>
<name>A0A0L9YE56_CLOBO</name>
<proteinExistence type="predicted"/>
<dbReference type="Gene3D" id="2.170.120.30">
    <property type="match status" value="2"/>
</dbReference>
<dbReference type="Proteomes" id="UP000476820">
    <property type="component" value="Unassembled WGS sequence"/>
</dbReference>
<dbReference type="EMBL" id="SGKU01000005">
    <property type="protein sequence ID" value="NFA41551.1"/>
    <property type="molecule type" value="Genomic_DNA"/>
</dbReference>
<dbReference type="InterPro" id="IPR012505">
    <property type="entry name" value="YbbR"/>
</dbReference>
<comment type="caution">
    <text evidence="1">The sequence shown here is derived from an EMBL/GenBank/DDBJ whole genome shotgun (WGS) entry which is preliminary data.</text>
</comment>
<dbReference type="EMBL" id="SWVK01000013">
    <property type="protein sequence ID" value="NFN35574.1"/>
    <property type="molecule type" value="Genomic_DNA"/>
</dbReference>
<dbReference type="Proteomes" id="UP000472355">
    <property type="component" value="Unassembled WGS sequence"/>
</dbReference>
<gene>
    <name evidence="1" type="ORF">EXM65_02885</name>
    <name evidence="2" type="ORF">FC774_03415</name>
    <name evidence="3" type="ORF">FDB51_10655</name>
</gene>
<protein>
    <recommendedName>
        <fullName evidence="7">YbbR-like family protein</fullName>
    </recommendedName>
</protein>
<accession>A0A0L9YE56</accession>
<dbReference type="Proteomes" id="UP000473681">
    <property type="component" value="Unassembled WGS sequence"/>
</dbReference>
<dbReference type="RefSeq" id="WP_012451096.1">
    <property type="nucleotide sequence ID" value="NZ_CP010520.1"/>
</dbReference>
<evidence type="ECO:0008006" key="7">
    <source>
        <dbReference type="Google" id="ProtNLM"/>
    </source>
</evidence>
<reference evidence="5 6" key="2">
    <citation type="submission" date="2019-04" db="EMBL/GenBank/DDBJ databases">
        <title>Genome sequencing of Clostridium botulinum Groups I-IV and Clostridium butyricum.</title>
        <authorList>
            <person name="Brunt J."/>
            <person name="Van Vliet A.H.M."/>
            <person name="Stringer S.C."/>
            <person name="Carter A.T."/>
            <person name="Peck M.W."/>
        </authorList>
    </citation>
    <scope>NUCLEOTIDE SEQUENCE [LARGE SCALE GENOMIC DNA]</scope>
    <source>
        <strain evidence="2 6">1605</strain>
        <strain evidence="3 5">CB-K-33E</strain>
    </source>
</reference>
<dbReference type="PANTHER" id="PTHR37804:SF1">
    <property type="entry name" value="CDAA REGULATORY PROTEIN CDAR"/>
    <property type="match status" value="1"/>
</dbReference>